<dbReference type="RefSeq" id="WP_203812491.1">
    <property type="nucleotide sequence ID" value="NZ_BOMY01000046.1"/>
</dbReference>
<gene>
    <name evidence="2" type="ORF">Ate02nite_73730</name>
</gene>
<keyword evidence="3" id="KW-1185">Reference proteome</keyword>
<dbReference type="InterPro" id="IPR023346">
    <property type="entry name" value="Lysozyme-like_dom_sf"/>
</dbReference>
<dbReference type="InterPro" id="IPR008979">
    <property type="entry name" value="Galactose-bd-like_sf"/>
</dbReference>
<dbReference type="AlphaFoldDB" id="A0A919NUM6"/>
<dbReference type="EMBL" id="BOMY01000046">
    <property type="protein sequence ID" value="GIF24643.1"/>
    <property type="molecule type" value="Genomic_DNA"/>
</dbReference>
<dbReference type="GO" id="GO:0005975">
    <property type="term" value="P:carbohydrate metabolic process"/>
    <property type="evidence" value="ECO:0007669"/>
    <property type="project" value="InterPro"/>
</dbReference>
<dbReference type="SUPFAM" id="SSF49785">
    <property type="entry name" value="Galactose-binding domain-like"/>
    <property type="match status" value="1"/>
</dbReference>
<dbReference type="GO" id="GO:0005576">
    <property type="term" value="C:extracellular region"/>
    <property type="evidence" value="ECO:0007669"/>
    <property type="project" value="InterPro"/>
</dbReference>
<protein>
    <recommendedName>
        <fullName evidence="1">F5/8 type C domain-containing protein</fullName>
    </recommendedName>
</protein>
<feature type="domain" description="F5/8 type C" evidence="1">
    <location>
        <begin position="19"/>
        <end position="163"/>
    </location>
</feature>
<dbReference type="InterPro" id="IPR000421">
    <property type="entry name" value="FA58C"/>
</dbReference>
<evidence type="ECO:0000259" key="1">
    <source>
        <dbReference type="PROSITE" id="PS50022"/>
    </source>
</evidence>
<dbReference type="InterPro" id="IPR023099">
    <property type="entry name" value="Glyco_hydro_46_N"/>
</dbReference>
<dbReference type="Gene3D" id="2.60.120.260">
    <property type="entry name" value="Galactose-binding domain-like"/>
    <property type="match status" value="1"/>
</dbReference>
<dbReference type="GO" id="GO:0016977">
    <property type="term" value="F:chitosanase activity"/>
    <property type="evidence" value="ECO:0007669"/>
    <property type="project" value="InterPro"/>
</dbReference>
<dbReference type="Gene3D" id="3.30.386.10">
    <property type="entry name" value="Chitosanase, subunit A, domain 2"/>
    <property type="match status" value="1"/>
</dbReference>
<accession>A0A919NUM6</accession>
<comment type="caution">
    <text evidence="2">The sequence shown here is derived from an EMBL/GenBank/DDBJ whole genome shotgun (WGS) entry which is preliminary data.</text>
</comment>
<dbReference type="PROSITE" id="PS50022">
    <property type="entry name" value="FA58C_3"/>
    <property type="match status" value="1"/>
</dbReference>
<evidence type="ECO:0000313" key="2">
    <source>
        <dbReference type="EMBL" id="GIF24643.1"/>
    </source>
</evidence>
<dbReference type="SUPFAM" id="SSF53955">
    <property type="entry name" value="Lysozyme-like"/>
    <property type="match status" value="1"/>
</dbReference>
<evidence type="ECO:0000313" key="3">
    <source>
        <dbReference type="Proteomes" id="UP000623608"/>
    </source>
</evidence>
<reference evidence="2" key="1">
    <citation type="submission" date="2021-01" db="EMBL/GenBank/DDBJ databases">
        <title>Whole genome shotgun sequence of Actinoplanes tereljensis NBRC 105297.</title>
        <authorList>
            <person name="Komaki H."/>
            <person name="Tamura T."/>
        </authorList>
    </citation>
    <scope>NUCLEOTIDE SEQUENCE</scope>
    <source>
        <strain evidence="2">NBRC 105297</strain>
    </source>
</reference>
<dbReference type="Gene3D" id="1.20.141.10">
    <property type="entry name" value="Chitosanase, subunit A, domain 1"/>
    <property type="match status" value="1"/>
</dbReference>
<dbReference type="Pfam" id="PF00754">
    <property type="entry name" value="F5_F8_type_C"/>
    <property type="match status" value="1"/>
</dbReference>
<organism evidence="2 3">
    <name type="scientific">Paractinoplanes tereljensis</name>
    <dbReference type="NCBI Taxonomy" id="571912"/>
    <lineage>
        <taxon>Bacteria</taxon>
        <taxon>Bacillati</taxon>
        <taxon>Actinomycetota</taxon>
        <taxon>Actinomycetes</taxon>
        <taxon>Micromonosporales</taxon>
        <taxon>Micromonosporaceae</taxon>
        <taxon>Paractinoplanes</taxon>
    </lineage>
</organism>
<dbReference type="PROSITE" id="PS60000">
    <property type="entry name" value="CHITOSANASE_46_80"/>
    <property type="match status" value="1"/>
</dbReference>
<dbReference type="CDD" id="cd00978">
    <property type="entry name" value="chitosanase_GH46"/>
    <property type="match status" value="1"/>
</dbReference>
<name>A0A919NUM6_9ACTN</name>
<dbReference type="Proteomes" id="UP000623608">
    <property type="component" value="Unassembled WGS sequence"/>
</dbReference>
<dbReference type="Pfam" id="PF01374">
    <property type="entry name" value="Glyco_hydro_46"/>
    <property type="match status" value="1"/>
</dbReference>
<sequence>MRIRRRTLALGGGIAVLLCVPLGISVAASANNDVLISRDRAAIASSVRGADWVAGKATDADSSSRWASTDGPGTQWVRIDLGAVQAVDRVRMRWDQTYAKSYRVQTSLDGSNWNDVYVTRSGDGGTDDLKRLGGSGRYVRLLATQRGRERGGYSLFEIKAYGPRATPLRAVTPASGSLAAGLDDGRKKETALELIASAENSTLSWREQYAYIEDLGDGRGYTAGIVGFCSGTSDMLDVVNEYNRRKPGNVLSAYLPALRTVDGSDSHAGLDPGFTAAWKEAARDPIFQKVQEDERDWMYFDPAMRMARADGLRALGQFAYFDAAVMHGVSGLRGIRAEALRESKAPALGGDEITYLNAFLDARTDEMRTEEAHRDTTRVDTAQRQFLRRSNLDLTGPLTWKVYGDSYRIAAD</sequence>
<proteinExistence type="predicted"/>
<dbReference type="InterPro" id="IPR000400">
    <property type="entry name" value="Glyco_hydro_46"/>
</dbReference>